<sequence length="105" mass="11678">MQHMFQEVERFINTEDTLNNIAVAALEIADNITGLNNDDQDVGERGKELEMPRQQGADIPDDNVSTGVSLGEQLRNEDRVGEEFMSGKGRSSNHSQGNEFPDLEN</sequence>
<name>A0A8T0HVU7_CERPU</name>
<feature type="region of interest" description="Disordered" evidence="1">
    <location>
        <begin position="52"/>
        <end position="105"/>
    </location>
</feature>
<protein>
    <submittedName>
        <fullName evidence="2">Uncharacterized protein</fullName>
    </submittedName>
</protein>
<reference evidence="2" key="1">
    <citation type="submission" date="2020-06" db="EMBL/GenBank/DDBJ databases">
        <title>WGS assembly of Ceratodon purpureus strain R40.</title>
        <authorList>
            <person name="Carey S.B."/>
            <person name="Jenkins J."/>
            <person name="Shu S."/>
            <person name="Lovell J.T."/>
            <person name="Sreedasyam A."/>
            <person name="Maumus F."/>
            <person name="Tiley G.P."/>
            <person name="Fernandez-Pozo N."/>
            <person name="Barry K."/>
            <person name="Chen C."/>
            <person name="Wang M."/>
            <person name="Lipzen A."/>
            <person name="Daum C."/>
            <person name="Saski C.A."/>
            <person name="Payton A.C."/>
            <person name="Mcbreen J.C."/>
            <person name="Conrad R.E."/>
            <person name="Kollar L.M."/>
            <person name="Olsson S."/>
            <person name="Huttunen S."/>
            <person name="Landis J.B."/>
            <person name="Wickett N.J."/>
            <person name="Johnson M.G."/>
            <person name="Rensing S.A."/>
            <person name="Grimwood J."/>
            <person name="Schmutz J."/>
            <person name="Mcdaniel S.F."/>
        </authorList>
    </citation>
    <scope>NUCLEOTIDE SEQUENCE</scope>
    <source>
        <strain evidence="2">R40</strain>
    </source>
</reference>
<dbReference type="AlphaFoldDB" id="A0A8T0HVU7"/>
<keyword evidence="3" id="KW-1185">Reference proteome</keyword>
<organism evidence="2 3">
    <name type="scientific">Ceratodon purpureus</name>
    <name type="common">Fire moss</name>
    <name type="synonym">Dicranum purpureum</name>
    <dbReference type="NCBI Taxonomy" id="3225"/>
    <lineage>
        <taxon>Eukaryota</taxon>
        <taxon>Viridiplantae</taxon>
        <taxon>Streptophyta</taxon>
        <taxon>Embryophyta</taxon>
        <taxon>Bryophyta</taxon>
        <taxon>Bryophytina</taxon>
        <taxon>Bryopsida</taxon>
        <taxon>Dicranidae</taxon>
        <taxon>Pseudoditrichales</taxon>
        <taxon>Ditrichaceae</taxon>
        <taxon>Ceratodon</taxon>
    </lineage>
</organism>
<proteinExistence type="predicted"/>
<feature type="compositionally biased region" description="Polar residues" evidence="1">
    <location>
        <begin position="89"/>
        <end position="98"/>
    </location>
</feature>
<evidence type="ECO:0000256" key="1">
    <source>
        <dbReference type="SAM" id="MobiDB-lite"/>
    </source>
</evidence>
<evidence type="ECO:0000313" key="2">
    <source>
        <dbReference type="EMBL" id="KAG0574907.1"/>
    </source>
</evidence>
<dbReference type="EMBL" id="CM026426">
    <property type="protein sequence ID" value="KAG0574907.1"/>
    <property type="molecule type" value="Genomic_DNA"/>
</dbReference>
<evidence type="ECO:0000313" key="3">
    <source>
        <dbReference type="Proteomes" id="UP000822688"/>
    </source>
</evidence>
<comment type="caution">
    <text evidence="2">The sequence shown here is derived from an EMBL/GenBank/DDBJ whole genome shotgun (WGS) entry which is preliminary data.</text>
</comment>
<gene>
    <name evidence="2" type="ORF">KC19_VG301600</name>
</gene>
<accession>A0A8T0HVU7</accession>
<dbReference type="Proteomes" id="UP000822688">
    <property type="component" value="Chromosome V"/>
</dbReference>